<feature type="non-terminal residue" evidence="1">
    <location>
        <position position="139"/>
    </location>
</feature>
<name>A0ABD1CUF6_CULPP</name>
<comment type="caution">
    <text evidence="1">The sequence shown here is derived from an EMBL/GenBank/DDBJ whole genome shotgun (WGS) entry which is preliminary data.</text>
</comment>
<evidence type="ECO:0008006" key="3">
    <source>
        <dbReference type="Google" id="ProtNLM"/>
    </source>
</evidence>
<accession>A0ABD1CUF6</accession>
<dbReference type="AlphaFoldDB" id="A0ABD1CUF6"/>
<reference evidence="1 2" key="1">
    <citation type="submission" date="2024-05" db="EMBL/GenBank/DDBJ databases">
        <title>Culex pipiens pipiens assembly and annotation.</title>
        <authorList>
            <person name="Alout H."/>
            <person name="Durand T."/>
        </authorList>
    </citation>
    <scope>NUCLEOTIDE SEQUENCE [LARGE SCALE GENOMIC DNA]</scope>
    <source>
        <strain evidence="1">HA-2024</strain>
        <tissue evidence="1">Whole body</tissue>
    </source>
</reference>
<gene>
    <name evidence="1" type="ORF">pipiens_000475</name>
</gene>
<proteinExistence type="predicted"/>
<organism evidence="1 2">
    <name type="scientific">Culex pipiens pipiens</name>
    <name type="common">Northern house mosquito</name>
    <dbReference type="NCBI Taxonomy" id="38569"/>
    <lineage>
        <taxon>Eukaryota</taxon>
        <taxon>Metazoa</taxon>
        <taxon>Ecdysozoa</taxon>
        <taxon>Arthropoda</taxon>
        <taxon>Hexapoda</taxon>
        <taxon>Insecta</taxon>
        <taxon>Pterygota</taxon>
        <taxon>Neoptera</taxon>
        <taxon>Endopterygota</taxon>
        <taxon>Diptera</taxon>
        <taxon>Nematocera</taxon>
        <taxon>Culicoidea</taxon>
        <taxon>Culicidae</taxon>
        <taxon>Culicinae</taxon>
        <taxon>Culicini</taxon>
        <taxon>Culex</taxon>
        <taxon>Culex</taxon>
    </lineage>
</organism>
<keyword evidence="2" id="KW-1185">Reference proteome</keyword>
<protein>
    <recommendedName>
        <fullName evidence="3">Peptidase aspartic putative domain-containing protein</fullName>
    </recommendedName>
</protein>
<sequence>MMKKITTDIPIETFDVDPERFPAGVHLADPLFNRSRRIDILLGIQTFNDLFTGASFPLADDRTLWCKETTFGWVVGGAVTERRADETSTSTCGVVTNEMLSEQIKQFWDSEAVPETPSLQLSVNSSLQLESGEVAPSMN</sequence>
<dbReference type="Proteomes" id="UP001562425">
    <property type="component" value="Unassembled WGS sequence"/>
</dbReference>
<evidence type="ECO:0000313" key="2">
    <source>
        <dbReference type="Proteomes" id="UP001562425"/>
    </source>
</evidence>
<evidence type="ECO:0000313" key="1">
    <source>
        <dbReference type="EMBL" id="KAL1380052.1"/>
    </source>
</evidence>
<dbReference type="EMBL" id="JBEHCU010009344">
    <property type="protein sequence ID" value="KAL1380052.1"/>
    <property type="molecule type" value="Genomic_DNA"/>
</dbReference>